<sequence>MMSLETIRTISPATNEPVVTRTGVSSEDLKQIPVAAQAAFRSFSQSTTLEQRQKIVERALDILEKKKDELAREVTEQMGRPIAYTGVEIATAIKRSRYLTRISTSVLGEEGIVPGEEEKGFRRYIKRSPVGVALIIFPWNYPYLTLVNSLIPAILAGNAVILKPSPQTPTIVEQFASAFTEAGLPENVLQFFHCGSFTFIETLVRSPLVNNICFTGSEAGGLAVQKAASDRIVNVGLELGGKDPAYVRDDVDLAWAAEEVVDGAIFNSGQSCCAIERVYVHEKVYDGFITEVKKVLSNYRVGEPSDPKTQIGPVVSKHAKEAILAQIEDAVQKGAKNETPANETFENFPPNGNYVRPTLLTGANHDMAVMKDETFGPVIPVMKVSGDDEAVRLMNDSNFGLTASVWSKDVAAAEQLVERVEAGTVFVNRSDFPSPDLAWTGWKNSGRGVTLSRFGFEQFVKLKSHHIKDYPK</sequence>
<dbReference type="Gene3D" id="3.40.605.10">
    <property type="entry name" value="Aldehyde Dehydrogenase, Chain A, domain 1"/>
    <property type="match status" value="1"/>
</dbReference>
<dbReference type="FunFam" id="3.40.605.10:FF:000012">
    <property type="entry name" value="NAD-dependent succinate-semialdehyde dehydrogenase"/>
    <property type="match status" value="1"/>
</dbReference>
<dbReference type="PROSITE" id="PS00687">
    <property type="entry name" value="ALDEHYDE_DEHYDR_GLU"/>
    <property type="match status" value="1"/>
</dbReference>
<accession>A0A1V6U2W3</accession>
<feature type="coiled-coil region" evidence="8">
    <location>
        <begin position="53"/>
        <end position="80"/>
    </location>
</feature>
<keyword evidence="2" id="KW-0521">NADP</keyword>
<gene>
    <name evidence="10" type="ORF">PENFLA_c001G08623</name>
</gene>
<dbReference type="InterPro" id="IPR015590">
    <property type="entry name" value="Aldehyde_DH_dom"/>
</dbReference>
<dbReference type="FunFam" id="3.40.309.10:FF:000009">
    <property type="entry name" value="Aldehyde dehydrogenase A"/>
    <property type="match status" value="1"/>
</dbReference>
<protein>
    <recommendedName>
        <fullName evidence="4">aldehyde dehydrogenase (NAD(+))</fullName>
        <ecNumber evidence="4">1.2.1.3</ecNumber>
    </recommendedName>
</protein>
<name>A0A1V6U2W3_9EURO</name>
<evidence type="ECO:0000256" key="4">
    <source>
        <dbReference type="ARBA" id="ARBA00024226"/>
    </source>
</evidence>
<reference evidence="11" key="1">
    <citation type="journal article" date="2017" name="Nat. Microbiol.">
        <title>Global analysis of biosynthetic gene clusters reveals vast potential of secondary metabolite production in Penicillium species.</title>
        <authorList>
            <person name="Nielsen J.C."/>
            <person name="Grijseels S."/>
            <person name="Prigent S."/>
            <person name="Ji B."/>
            <person name="Dainat J."/>
            <person name="Nielsen K.F."/>
            <person name="Frisvad J.C."/>
            <person name="Workman M."/>
            <person name="Nielsen J."/>
        </authorList>
    </citation>
    <scope>NUCLEOTIDE SEQUENCE [LARGE SCALE GENOMIC DNA]</scope>
    <source>
        <strain evidence="11">IBT 14082</strain>
    </source>
</reference>
<dbReference type="InterPro" id="IPR016161">
    <property type="entry name" value="Ald_DH/histidinol_DH"/>
</dbReference>
<evidence type="ECO:0000259" key="9">
    <source>
        <dbReference type="Pfam" id="PF00171"/>
    </source>
</evidence>
<dbReference type="OrthoDB" id="310895at2759"/>
<evidence type="ECO:0000256" key="3">
    <source>
        <dbReference type="ARBA" id="ARBA00023002"/>
    </source>
</evidence>
<evidence type="ECO:0000313" key="11">
    <source>
        <dbReference type="Proteomes" id="UP000191342"/>
    </source>
</evidence>
<dbReference type="AlphaFoldDB" id="A0A1V6U2W3"/>
<dbReference type="InterPro" id="IPR016163">
    <property type="entry name" value="Ald_DH_C"/>
</dbReference>
<evidence type="ECO:0000256" key="8">
    <source>
        <dbReference type="SAM" id="Coils"/>
    </source>
</evidence>
<evidence type="ECO:0000256" key="2">
    <source>
        <dbReference type="ARBA" id="ARBA00022857"/>
    </source>
</evidence>
<dbReference type="EMBL" id="MLQL01000001">
    <property type="protein sequence ID" value="OQE32862.1"/>
    <property type="molecule type" value="Genomic_DNA"/>
</dbReference>
<dbReference type="EC" id="1.2.1.3" evidence="4"/>
<dbReference type="Pfam" id="PF00171">
    <property type="entry name" value="Aldedh"/>
    <property type="match status" value="1"/>
</dbReference>
<keyword evidence="11" id="KW-1185">Reference proteome</keyword>
<dbReference type="STRING" id="254877.A0A1V6U2W3"/>
<organism evidence="10 11">
    <name type="scientific">Penicillium flavigenum</name>
    <dbReference type="NCBI Taxonomy" id="254877"/>
    <lineage>
        <taxon>Eukaryota</taxon>
        <taxon>Fungi</taxon>
        <taxon>Dikarya</taxon>
        <taxon>Ascomycota</taxon>
        <taxon>Pezizomycotina</taxon>
        <taxon>Eurotiomycetes</taxon>
        <taxon>Eurotiomycetidae</taxon>
        <taxon>Eurotiales</taxon>
        <taxon>Aspergillaceae</taxon>
        <taxon>Penicillium</taxon>
    </lineage>
</organism>
<comment type="similarity">
    <text evidence="1 7">Belongs to the aldehyde dehydrogenase family.</text>
</comment>
<feature type="domain" description="Aldehyde dehydrogenase" evidence="9">
    <location>
        <begin position="5"/>
        <end position="464"/>
    </location>
</feature>
<dbReference type="InterPro" id="IPR029510">
    <property type="entry name" value="Ald_DH_CS_GLU"/>
</dbReference>
<keyword evidence="3 7" id="KW-0560">Oxidoreductase</keyword>
<evidence type="ECO:0000256" key="1">
    <source>
        <dbReference type="ARBA" id="ARBA00009986"/>
    </source>
</evidence>
<dbReference type="InterPro" id="IPR016162">
    <property type="entry name" value="Ald_DH_N"/>
</dbReference>
<dbReference type="PANTHER" id="PTHR11699">
    <property type="entry name" value="ALDEHYDE DEHYDROGENASE-RELATED"/>
    <property type="match status" value="1"/>
</dbReference>
<evidence type="ECO:0000313" key="10">
    <source>
        <dbReference type="EMBL" id="OQE32862.1"/>
    </source>
</evidence>
<evidence type="ECO:0000256" key="6">
    <source>
        <dbReference type="PROSITE-ProRule" id="PRU10007"/>
    </source>
</evidence>
<dbReference type="CDD" id="cd07102">
    <property type="entry name" value="ALDH_EDX86601"/>
    <property type="match status" value="1"/>
</dbReference>
<evidence type="ECO:0000256" key="7">
    <source>
        <dbReference type="RuleBase" id="RU003345"/>
    </source>
</evidence>
<comment type="catalytic activity">
    <reaction evidence="5">
        <text>an aldehyde + NAD(+) + H2O = a carboxylate + NADH + 2 H(+)</text>
        <dbReference type="Rhea" id="RHEA:16185"/>
        <dbReference type="ChEBI" id="CHEBI:15377"/>
        <dbReference type="ChEBI" id="CHEBI:15378"/>
        <dbReference type="ChEBI" id="CHEBI:17478"/>
        <dbReference type="ChEBI" id="CHEBI:29067"/>
        <dbReference type="ChEBI" id="CHEBI:57540"/>
        <dbReference type="ChEBI" id="CHEBI:57945"/>
        <dbReference type="EC" id="1.2.1.3"/>
    </reaction>
</comment>
<comment type="caution">
    <text evidence="10">The sequence shown here is derived from an EMBL/GenBank/DDBJ whole genome shotgun (WGS) entry which is preliminary data.</text>
</comment>
<keyword evidence="8" id="KW-0175">Coiled coil</keyword>
<proteinExistence type="inferred from homology"/>
<dbReference type="SUPFAM" id="SSF53720">
    <property type="entry name" value="ALDH-like"/>
    <property type="match status" value="1"/>
</dbReference>
<dbReference type="Proteomes" id="UP000191342">
    <property type="component" value="Unassembled WGS sequence"/>
</dbReference>
<dbReference type="Gene3D" id="3.40.309.10">
    <property type="entry name" value="Aldehyde Dehydrogenase, Chain A, domain 2"/>
    <property type="match status" value="1"/>
</dbReference>
<evidence type="ECO:0000256" key="5">
    <source>
        <dbReference type="ARBA" id="ARBA00049194"/>
    </source>
</evidence>
<feature type="active site" evidence="6">
    <location>
        <position position="238"/>
    </location>
</feature>
<dbReference type="GO" id="GO:0004029">
    <property type="term" value="F:aldehyde dehydrogenase (NAD+) activity"/>
    <property type="evidence" value="ECO:0007669"/>
    <property type="project" value="UniProtKB-EC"/>
</dbReference>